<name>A0AAE1CII3_9PEZI</name>
<reference evidence="1" key="2">
    <citation type="submission" date="2023-06" db="EMBL/GenBank/DDBJ databases">
        <authorList>
            <consortium name="Lawrence Berkeley National Laboratory"/>
            <person name="Haridas S."/>
            <person name="Hensen N."/>
            <person name="Bonometti L."/>
            <person name="Westerberg I."/>
            <person name="Brannstrom I.O."/>
            <person name="Guillou S."/>
            <person name="Cros-Aarteil S."/>
            <person name="Calhoun S."/>
            <person name="Kuo A."/>
            <person name="Mondo S."/>
            <person name="Pangilinan J."/>
            <person name="Riley R."/>
            <person name="Labutti K."/>
            <person name="Andreopoulos B."/>
            <person name="Lipzen A."/>
            <person name="Chen C."/>
            <person name="Yanf M."/>
            <person name="Daum C."/>
            <person name="Ng V."/>
            <person name="Clum A."/>
            <person name="Steindorff A."/>
            <person name="Ohm R."/>
            <person name="Martin F."/>
            <person name="Silar P."/>
            <person name="Natvig D."/>
            <person name="Lalanne C."/>
            <person name="Gautier V."/>
            <person name="Ament-Velasquez S.L."/>
            <person name="Kruys A."/>
            <person name="Hutchinson M.I."/>
            <person name="Powell A.J."/>
            <person name="Barry K."/>
            <person name="Miller A.N."/>
            <person name="Grigoriev I.V."/>
            <person name="Debuchy R."/>
            <person name="Gladieux P."/>
            <person name="Thoren M.H."/>
            <person name="Johannesson H."/>
        </authorList>
    </citation>
    <scope>NUCLEOTIDE SEQUENCE</scope>
    <source>
        <strain evidence="1">CBS 314.62</strain>
    </source>
</reference>
<comment type="caution">
    <text evidence="1">The sequence shown here is derived from an EMBL/GenBank/DDBJ whole genome shotgun (WGS) entry which is preliminary data.</text>
</comment>
<accession>A0AAE1CII3</accession>
<organism evidence="1 2">
    <name type="scientific">Podospora appendiculata</name>
    <dbReference type="NCBI Taxonomy" id="314037"/>
    <lineage>
        <taxon>Eukaryota</taxon>
        <taxon>Fungi</taxon>
        <taxon>Dikarya</taxon>
        <taxon>Ascomycota</taxon>
        <taxon>Pezizomycotina</taxon>
        <taxon>Sordariomycetes</taxon>
        <taxon>Sordariomycetidae</taxon>
        <taxon>Sordariales</taxon>
        <taxon>Podosporaceae</taxon>
        <taxon>Podospora</taxon>
    </lineage>
</organism>
<keyword evidence="2" id="KW-1185">Reference proteome</keyword>
<evidence type="ECO:0000313" key="1">
    <source>
        <dbReference type="EMBL" id="KAK3695589.1"/>
    </source>
</evidence>
<dbReference type="EMBL" id="JAULSO010000001">
    <property type="protein sequence ID" value="KAK3695589.1"/>
    <property type="molecule type" value="Genomic_DNA"/>
</dbReference>
<dbReference type="AlphaFoldDB" id="A0AAE1CII3"/>
<sequence length="145" mass="16706">MRRRGCIFFRVFLFSHARLQDMPVYRNIFQVLLTGHSGSSRCILLGHCTDDEPDGIGYWPPQRSGRSWFCSLCTIFKVPIRRWQNRGLEGDHAIPFPLFLVCLVLFGDLNSSPGAFVHPLKPTAPPAHRHHLTPIDFEWLIVPRQ</sequence>
<protein>
    <submittedName>
        <fullName evidence="1">Uncharacterized protein</fullName>
    </submittedName>
</protein>
<proteinExistence type="predicted"/>
<dbReference type="Proteomes" id="UP001270362">
    <property type="component" value="Unassembled WGS sequence"/>
</dbReference>
<evidence type="ECO:0000313" key="2">
    <source>
        <dbReference type="Proteomes" id="UP001270362"/>
    </source>
</evidence>
<gene>
    <name evidence="1" type="ORF">B0T22DRAFT_112477</name>
</gene>
<reference evidence="1" key="1">
    <citation type="journal article" date="2023" name="Mol. Phylogenet. Evol.">
        <title>Genome-scale phylogeny and comparative genomics of the fungal order Sordariales.</title>
        <authorList>
            <person name="Hensen N."/>
            <person name="Bonometti L."/>
            <person name="Westerberg I."/>
            <person name="Brannstrom I.O."/>
            <person name="Guillou S."/>
            <person name="Cros-Aarteil S."/>
            <person name="Calhoun S."/>
            <person name="Haridas S."/>
            <person name="Kuo A."/>
            <person name="Mondo S."/>
            <person name="Pangilinan J."/>
            <person name="Riley R."/>
            <person name="LaButti K."/>
            <person name="Andreopoulos B."/>
            <person name="Lipzen A."/>
            <person name="Chen C."/>
            <person name="Yan M."/>
            <person name="Daum C."/>
            <person name="Ng V."/>
            <person name="Clum A."/>
            <person name="Steindorff A."/>
            <person name="Ohm R.A."/>
            <person name="Martin F."/>
            <person name="Silar P."/>
            <person name="Natvig D.O."/>
            <person name="Lalanne C."/>
            <person name="Gautier V."/>
            <person name="Ament-Velasquez S.L."/>
            <person name="Kruys A."/>
            <person name="Hutchinson M.I."/>
            <person name="Powell A.J."/>
            <person name="Barry K."/>
            <person name="Miller A.N."/>
            <person name="Grigoriev I.V."/>
            <person name="Debuchy R."/>
            <person name="Gladieux P."/>
            <person name="Hiltunen Thoren M."/>
            <person name="Johannesson H."/>
        </authorList>
    </citation>
    <scope>NUCLEOTIDE SEQUENCE</scope>
    <source>
        <strain evidence="1">CBS 314.62</strain>
    </source>
</reference>